<dbReference type="Proteomes" id="UP001162501">
    <property type="component" value="Chromosome 15"/>
</dbReference>
<organism evidence="1 2">
    <name type="scientific">Rangifer tarandus platyrhynchus</name>
    <name type="common">Svalbard reindeer</name>
    <dbReference type="NCBI Taxonomy" id="3082113"/>
    <lineage>
        <taxon>Eukaryota</taxon>
        <taxon>Metazoa</taxon>
        <taxon>Chordata</taxon>
        <taxon>Craniata</taxon>
        <taxon>Vertebrata</taxon>
        <taxon>Euteleostomi</taxon>
        <taxon>Mammalia</taxon>
        <taxon>Eutheria</taxon>
        <taxon>Laurasiatheria</taxon>
        <taxon>Artiodactyla</taxon>
        <taxon>Ruminantia</taxon>
        <taxon>Pecora</taxon>
        <taxon>Cervidae</taxon>
        <taxon>Odocoileinae</taxon>
        <taxon>Rangifer</taxon>
    </lineage>
</organism>
<evidence type="ECO:0000313" key="1">
    <source>
        <dbReference type="EMBL" id="CAM9655796.1"/>
    </source>
</evidence>
<dbReference type="EMBL" id="OX596099">
    <property type="protein sequence ID" value="CAM9655796.1"/>
    <property type="molecule type" value="Genomic_DNA"/>
</dbReference>
<reference evidence="1" key="2">
    <citation type="submission" date="2025-03" db="EMBL/GenBank/DDBJ databases">
        <authorList>
            <consortium name="ELIXIR-Norway"/>
            <consortium name="Elixir Norway"/>
        </authorList>
    </citation>
    <scope>NUCLEOTIDE SEQUENCE</scope>
</reference>
<evidence type="ECO:0000313" key="2">
    <source>
        <dbReference type="Proteomes" id="UP001162501"/>
    </source>
</evidence>
<reference evidence="1" key="1">
    <citation type="submission" date="2023-05" db="EMBL/GenBank/DDBJ databases">
        <authorList>
            <consortium name="ELIXIR-Norway"/>
        </authorList>
    </citation>
    <scope>NUCLEOTIDE SEQUENCE</scope>
</reference>
<sequence length="105" mass="11200">MSNSTLGFPDGAVVKNLSTNEGSTPGLGRSPEGGDGNPLQCSFAWKSPWTKRRGGIAVHGVTKSPNTAEQLSTTQFLPLGHTHTHTHSHTHTHTKKVYGIVFPTL</sequence>
<name>A0AC59YGB5_RANTA</name>
<proteinExistence type="predicted"/>
<protein>
    <submittedName>
        <fullName evidence="1">Uncharacterized protein</fullName>
    </submittedName>
</protein>
<gene>
    <name evidence="1" type="ORF">MRATA1EN22A_LOCUS5569</name>
</gene>
<accession>A0AC59YGB5</accession>